<dbReference type="InterPro" id="IPR057207">
    <property type="entry name" value="FBXL15_LRR"/>
</dbReference>
<dbReference type="Pfam" id="PF25372">
    <property type="entry name" value="DUF7885"/>
    <property type="match status" value="1"/>
</dbReference>
<name>A0ABM1BVI4_LIMPO</name>
<feature type="compositionally biased region" description="Basic and acidic residues" evidence="5">
    <location>
        <begin position="266"/>
        <end position="276"/>
    </location>
</feature>
<evidence type="ECO:0000259" key="8">
    <source>
        <dbReference type="Pfam" id="PF25372"/>
    </source>
</evidence>
<feature type="coiled-coil region" evidence="4">
    <location>
        <begin position="222"/>
        <end position="249"/>
    </location>
</feature>
<evidence type="ECO:0000259" key="6">
    <source>
        <dbReference type="Pfam" id="PF12937"/>
    </source>
</evidence>
<dbReference type="Pfam" id="PF16866">
    <property type="entry name" value="PHD_4"/>
    <property type="match status" value="1"/>
</dbReference>
<evidence type="ECO:0000256" key="3">
    <source>
        <dbReference type="ARBA" id="ARBA00022833"/>
    </source>
</evidence>
<dbReference type="GeneID" id="106473348"/>
<feature type="domain" description="F-box/LRR-repeat protein 15-like leucin rich repeat" evidence="8">
    <location>
        <begin position="496"/>
        <end position="602"/>
    </location>
</feature>
<dbReference type="SMART" id="SM00367">
    <property type="entry name" value="LRR_CC"/>
    <property type="match status" value="4"/>
</dbReference>
<feature type="compositionally biased region" description="Basic and acidic residues" evidence="5">
    <location>
        <begin position="116"/>
        <end position="125"/>
    </location>
</feature>
<evidence type="ECO:0000256" key="4">
    <source>
        <dbReference type="SAM" id="Coils"/>
    </source>
</evidence>
<feature type="region of interest" description="Disordered" evidence="5">
    <location>
        <begin position="92"/>
        <end position="162"/>
    </location>
</feature>
<evidence type="ECO:0000256" key="2">
    <source>
        <dbReference type="ARBA" id="ARBA00022771"/>
    </source>
</evidence>
<dbReference type="InterPro" id="IPR001810">
    <property type="entry name" value="F-box_dom"/>
</dbReference>
<feature type="domain" description="F-box" evidence="6">
    <location>
        <begin position="357"/>
        <end position="396"/>
    </location>
</feature>
<dbReference type="Proteomes" id="UP000694941">
    <property type="component" value="Unplaced"/>
</dbReference>
<dbReference type="Gene3D" id="3.30.40.10">
    <property type="entry name" value="Zinc/RING finger domain, C3HC4 (zinc finger)"/>
    <property type="match status" value="1"/>
</dbReference>
<feature type="compositionally biased region" description="Acidic residues" evidence="5">
    <location>
        <begin position="132"/>
        <end position="141"/>
    </location>
</feature>
<dbReference type="Pfam" id="PF12937">
    <property type="entry name" value="F-box-like"/>
    <property type="match status" value="1"/>
</dbReference>
<organism evidence="9 10">
    <name type="scientific">Limulus polyphemus</name>
    <name type="common">Atlantic horseshoe crab</name>
    <dbReference type="NCBI Taxonomy" id="6850"/>
    <lineage>
        <taxon>Eukaryota</taxon>
        <taxon>Metazoa</taxon>
        <taxon>Ecdysozoa</taxon>
        <taxon>Arthropoda</taxon>
        <taxon>Chelicerata</taxon>
        <taxon>Merostomata</taxon>
        <taxon>Xiphosura</taxon>
        <taxon>Limulidae</taxon>
        <taxon>Limulus</taxon>
    </lineage>
</organism>
<dbReference type="InterPro" id="IPR050690">
    <property type="entry name" value="JHDM1_Histone_Demethylase"/>
</dbReference>
<dbReference type="CDD" id="cd22122">
    <property type="entry name" value="F-box_JHDM"/>
    <property type="match status" value="1"/>
</dbReference>
<dbReference type="CDD" id="cd15555">
    <property type="entry name" value="PHD_KDM2A_2B"/>
    <property type="match status" value="1"/>
</dbReference>
<sequence length="619" mass="69935">MECSQCWEIVHPACLREHFPDLQQEGVVSDDLPNSWECPKCCRDGKPEQIKPRQLKSGRMKFSDTTSPVQVKASEGVYSNHTEQVNLKQNISISQDTKTKKMTGTADMPPVKKKAKLEITVREESDTSTSEPEMEEMEEESSLASENKDEEEDSDSSPPKQKFRFSEQYKCECTQLKDQSNQTHVRSCAKYPLNMKNNEQKLSDDNHNVQHHLCSISGVTNKEHGETAREQLVRRLKGLEKNLENKQYTTLLEGFKKCEVKVEKIDAESAPRRDKTVTSLQDEGQVDESSSDTPTSKQARDERSVTPHAPRITMTLRNNPNRQKPKRIVKQAPIMQSSIEDRQASKNGSNNLALIKDVMLPVFHYLSTADLVNCQLVCKTWNHWTNDPALWTYINFSHRKITANILMATVQRQPVSLNLSWTNISKHQLSWLIARLLQLTALVLKGCSTAIVSSLCTCYCPLLSSLDISWVEGLTDSFIRKLLASPPDSRPGFGDSKTRLCQLREIRVAGTDVSDISIRLLVHHLSQLSHLDLSHCHKVTDMGIAILGSTKHNQLMALNVSSCANITNTSLEALKQCTKLSYLNMKECPQVTVAACQKFVAQSQQKLMTRGEKLIEKQW</sequence>
<dbReference type="InterPro" id="IPR006553">
    <property type="entry name" value="Leu-rich_rpt_Cys-con_subtyp"/>
</dbReference>
<keyword evidence="1" id="KW-0479">Metal-binding</keyword>
<keyword evidence="3" id="KW-0862">Zinc</keyword>
<protein>
    <submittedName>
        <fullName evidence="10">JmjC domain-containing histone demethylation protein 1-like</fullName>
    </submittedName>
</protein>
<keyword evidence="4" id="KW-0175">Coiled coil</keyword>
<evidence type="ECO:0000259" key="7">
    <source>
        <dbReference type="Pfam" id="PF16866"/>
    </source>
</evidence>
<dbReference type="PANTHER" id="PTHR23123">
    <property type="entry name" value="PHD/F-BOX CONTAINING PROTEIN"/>
    <property type="match status" value="1"/>
</dbReference>
<evidence type="ECO:0000256" key="5">
    <source>
        <dbReference type="SAM" id="MobiDB-lite"/>
    </source>
</evidence>
<dbReference type="SUPFAM" id="SSF52047">
    <property type="entry name" value="RNI-like"/>
    <property type="match status" value="1"/>
</dbReference>
<evidence type="ECO:0000313" key="10">
    <source>
        <dbReference type="RefSeq" id="XP_013789484.2"/>
    </source>
</evidence>
<gene>
    <name evidence="10" type="primary">LOC106473348</name>
</gene>
<dbReference type="RefSeq" id="XP_013789484.2">
    <property type="nucleotide sequence ID" value="XM_013934030.2"/>
</dbReference>
<evidence type="ECO:0000313" key="9">
    <source>
        <dbReference type="Proteomes" id="UP000694941"/>
    </source>
</evidence>
<dbReference type="InterPro" id="IPR013083">
    <property type="entry name" value="Znf_RING/FYVE/PHD"/>
</dbReference>
<dbReference type="InterPro" id="IPR032675">
    <property type="entry name" value="LRR_dom_sf"/>
</dbReference>
<reference evidence="10" key="1">
    <citation type="submission" date="2025-08" db="UniProtKB">
        <authorList>
            <consortium name="RefSeq"/>
        </authorList>
    </citation>
    <scope>IDENTIFICATION</scope>
    <source>
        <tissue evidence="10">Muscle</tissue>
    </source>
</reference>
<dbReference type="InterPro" id="IPR019787">
    <property type="entry name" value="Znf_PHD-finger"/>
</dbReference>
<keyword evidence="2" id="KW-0863">Zinc-finger</keyword>
<evidence type="ECO:0000256" key="1">
    <source>
        <dbReference type="ARBA" id="ARBA00022723"/>
    </source>
</evidence>
<proteinExistence type="predicted"/>
<feature type="region of interest" description="Disordered" evidence="5">
    <location>
        <begin position="266"/>
        <end position="343"/>
    </location>
</feature>
<feature type="domain" description="PHD-type" evidence="7">
    <location>
        <begin position="1"/>
        <end position="42"/>
    </location>
</feature>
<dbReference type="Gene3D" id="3.80.10.10">
    <property type="entry name" value="Ribonuclease Inhibitor"/>
    <property type="match status" value="1"/>
</dbReference>
<keyword evidence="9" id="KW-1185">Reference proteome</keyword>
<accession>A0ABM1BVI4</accession>